<dbReference type="GO" id="GO:0006355">
    <property type="term" value="P:regulation of DNA-templated transcription"/>
    <property type="evidence" value="ECO:0007669"/>
    <property type="project" value="InterPro"/>
</dbReference>
<dbReference type="InterPro" id="IPR035069">
    <property type="entry name" value="TTHA1013/TTHA0281-like"/>
</dbReference>
<keyword evidence="3" id="KW-1185">Reference proteome</keyword>
<dbReference type="PANTHER" id="PTHR34504">
    <property type="entry name" value="ANTITOXIN HICB"/>
    <property type="match status" value="1"/>
</dbReference>
<dbReference type="Gene3D" id="1.10.1220.10">
    <property type="entry name" value="Met repressor-like"/>
    <property type="match status" value="1"/>
</dbReference>
<dbReference type="InterPro" id="IPR031807">
    <property type="entry name" value="HicB-like"/>
</dbReference>
<dbReference type="EMBL" id="QWLA01000059">
    <property type="protein sequence ID" value="RIH84340.1"/>
    <property type="molecule type" value="Genomic_DNA"/>
</dbReference>
<dbReference type="Gene3D" id="3.30.160.250">
    <property type="match status" value="1"/>
</dbReference>
<dbReference type="PANTHER" id="PTHR34504:SF2">
    <property type="entry name" value="UPF0150 PROTEIN SSL0259"/>
    <property type="match status" value="1"/>
</dbReference>
<comment type="caution">
    <text evidence="2">The sequence shown here is derived from an EMBL/GenBank/DDBJ whole genome shotgun (WGS) entry which is preliminary data.</text>
</comment>
<dbReference type="InterPro" id="IPR051404">
    <property type="entry name" value="TA_system_antitoxin"/>
</dbReference>
<dbReference type="RefSeq" id="WP_119279111.1">
    <property type="nucleotide sequence ID" value="NZ_QWLA01000059.1"/>
</dbReference>
<sequence length="190" mass="21252">MKNRVERKPLEYYLGLRYPVTLIPEAEGGYTAMVNDLPGCVSVGETVEEAMAMIEDARRLWLEVAYEHGDDIPLPSSEREYGGKVLVRMPPSLHRRLLEGAEAEEVSLNQHIVSLLSEASAVNVVRRELGTLRAEVKALRQRMDEYPAGNTWVEALSRMAARQPTPSGEGFMAAQAFARYTRVDDYVVQG</sequence>
<dbReference type="SUPFAM" id="SSF143100">
    <property type="entry name" value="TTHA1013/TTHA0281-like"/>
    <property type="match status" value="1"/>
</dbReference>
<proteinExistence type="predicted"/>
<dbReference type="Pfam" id="PF15919">
    <property type="entry name" value="HicB_lk_antitox"/>
    <property type="match status" value="1"/>
</dbReference>
<dbReference type="SUPFAM" id="SSF47598">
    <property type="entry name" value="Ribbon-helix-helix"/>
    <property type="match status" value="1"/>
</dbReference>
<evidence type="ECO:0000313" key="3">
    <source>
        <dbReference type="Proteomes" id="UP000265341"/>
    </source>
</evidence>
<reference evidence="2 3" key="1">
    <citation type="submission" date="2018-08" db="EMBL/GenBank/DDBJ databases">
        <title>Meiothermus roseus NBRC 110900 genome sequencing project.</title>
        <authorList>
            <person name="Da Costa M.S."/>
            <person name="Albuquerque L."/>
            <person name="Raposo P."/>
            <person name="Froufe H.J.C."/>
            <person name="Barroso C.S."/>
            <person name="Egas C."/>
        </authorList>
    </citation>
    <scope>NUCLEOTIDE SEQUENCE [LARGE SCALE GENOMIC DNA]</scope>
    <source>
        <strain evidence="2 3">NBRC 110900</strain>
    </source>
</reference>
<gene>
    <name evidence="2" type="primary">hicB</name>
    <name evidence="2" type="ORF">Mrose_02689</name>
</gene>
<evidence type="ECO:0000259" key="1">
    <source>
        <dbReference type="Pfam" id="PF15919"/>
    </source>
</evidence>
<feature type="domain" description="HicB-like antitoxin of toxin-antitoxin system" evidence="1">
    <location>
        <begin position="18"/>
        <end position="77"/>
    </location>
</feature>
<dbReference type="OrthoDB" id="5419659at2"/>
<dbReference type="InterPro" id="IPR010985">
    <property type="entry name" value="Ribbon_hlx_hlx"/>
</dbReference>
<evidence type="ECO:0000313" key="2">
    <source>
        <dbReference type="EMBL" id="RIH84340.1"/>
    </source>
</evidence>
<organism evidence="2 3">
    <name type="scientific">Calidithermus roseus</name>
    <dbReference type="NCBI Taxonomy" id="1644118"/>
    <lineage>
        <taxon>Bacteria</taxon>
        <taxon>Thermotogati</taxon>
        <taxon>Deinococcota</taxon>
        <taxon>Deinococci</taxon>
        <taxon>Thermales</taxon>
        <taxon>Thermaceae</taxon>
        <taxon>Calidithermus</taxon>
    </lineage>
</organism>
<name>A0A399ELQ0_9DEIN</name>
<dbReference type="AlphaFoldDB" id="A0A399ELQ0"/>
<dbReference type="InterPro" id="IPR013321">
    <property type="entry name" value="Arc_rbn_hlx_hlx"/>
</dbReference>
<accession>A0A399ELQ0</accession>
<protein>
    <submittedName>
        <fullName evidence="2">Antitoxin HicB</fullName>
    </submittedName>
</protein>
<dbReference type="Proteomes" id="UP000265341">
    <property type="component" value="Unassembled WGS sequence"/>
</dbReference>